<keyword evidence="2" id="KW-1185">Reference proteome</keyword>
<evidence type="ECO:0000313" key="1">
    <source>
        <dbReference type="EMBL" id="RUR01416.1"/>
    </source>
</evidence>
<sequence length="153" mass="17316">MAPLDPKVDDSETLVRVIKSPFHLKGKKLKKQAFQPPRTKQDLSVIRQVMGDDFCKNKGVELLAQATNAKYQGLATGLTMDVRRLSAKVIDYPQDFMGHAHIVSFAAHSPDEPHSPEVMEKLDNYYAKMVEHFLYHPDPKPEVAGWYGPSLKR</sequence>
<gene>
    <name evidence="1" type="ORF">ELQ94_07925</name>
</gene>
<evidence type="ECO:0000313" key="2">
    <source>
        <dbReference type="Proteomes" id="UP000274909"/>
    </source>
</evidence>
<protein>
    <submittedName>
        <fullName evidence="1">Uncharacterized protein</fullName>
    </submittedName>
</protein>
<organism evidence="1 2">
    <name type="scientific">Labedella endophytica</name>
    <dbReference type="NCBI Taxonomy" id="1523160"/>
    <lineage>
        <taxon>Bacteria</taxon>
        <taxon>Bacillati</taxon>
        <taxon>Actinomycetota</taxon>
        <taxon>Actinomycetes</taxon>
        <taxon>Micrococcales</taxon>
        <taxon>Microbacteriaceae</taxon>
        <taxon>Labedella</taxon>
    </lineage>
</organism>
<dbReference type="OrthoDB" id="1433373at2"/>
<accession>A0A433JSW4</accession>
<dbReference type="AlphaFoldDB" id="A0A433JSW4"/>
<dbReference type="EMBL" id="RZGZ01000002">
    <property type="protein sequence ID" value="RUR01416.1"/>
    <property type="molecule type" value="Genomic_DNA"/>
</dbReference>
<comment type="caution">
    <text evidence="1">The sequence shown here is derived from an EMBL/GenBank/DDBJ whole genome shotgun (WGS) entry which is preliminary data.</text>
</comment>
<dbReference type="Proteomes" id="UP000274909">
    <property type="component" value="Unassembled WGS sequence"/>
</dbReference>
<proteinExistence type="predicted"/>
<reference evidence="1 2" key="1">
    <citation type="submission" date="2018-12" db="EMBL/GenBank/DDBJ databases">
        <authorList>
            <person name="Li F."/>
        </authorList>
    </citation>
    <scope>NUCLEOTIDE SEQUENCE [LARGE SCALE GENOMIC DNA]</scope>
    <source>
        <strain evidence="1 2">EGI 6500705</strain>
    </source>
</reference>
<name>A0A433JSW4_9MICO</name>